<protein>
    <submittedName>
        <fullName evidence="1">Uncharacterized protein</fullName>
    </submittedName>
</protein>
<gene>
    <name evidence="1" type="ORF">NTEN_LOCUS6824</name>
</gene>
<name>A0A6H5GCJ3_9HEMI</name>
<organism evidence="1 2">
    <name type="scientific">Nesidiocoris tenuis</name>
    <dbReference type="NCBI Taxonomy" id="355587"/>
    <lineage>
        <taxon>Eukaryota</taxon>
        <taxon>Metazoa</taxon>
        <taxon>Ecdysozoa</taxon>
        <taxon>Arthropoda</taxon>
        <taxon>Hexapoda</taxon>
        <taxon>Insecta</taxon>
        <taxon>Pterygota</taxon>
        <taxon>Neoptera</taxon>
        <taxon>Paraneoptera</taxon>
        <taxon>Hemiptera</taxon>
        <taxon>Heteroptera</taxon>
        <taxon>Panheteroptera</taxon>
        <taxon>Cimicomorpha</taxon>
        <taxon>Miridae</taxon>
        <taxon>Dicyphina</taxon>
        <taxon>Nesidiocoris</taxon>
    </lineage>
</organism>
<sequence length="225" mass="25556">MPKDNFEIQNRILGQPRAFGTHVLTRSSLLHGAARNSTYTKLTKGTYLNIQMKSPWMSVLSNELETGPLTISLYRKEQKTNGLDWTSKKNAVPSRSIRKRSTLLRCLGVTPGRGKEVGKLQICFTTVVFTSDFNVKVSLVMAPTHIKNNPKQLHTLWKFWEGGQKRGSSHFLRPTENSDLDLRYVKVEEALLKYVQEHWYTWMSGSVVQGCHAAALDEIHQFGHG</sequence>
<reference evidence="1 2" key="1">
    <citation type="submission" date="2020-02" db="EMBL/GenBank/DDBJ databases">
        <authorList>
            <person name="Ferguson B K."/>
        </authorList>
    </citation>
    <scope>NUCLEOTIDE SEQUENCE [LARGE SCALE GENOMIC DNA]</scope>
</reference>
<evidence type="ECO:0000313" key="2">
    <source>
        <dbReference type="Proteomes" id="UP000479000"/>
    </source>
</evidence>
<feature type="non-terminal residue" evidence="1">
    <location>
        <position position="225"/>
    </location>
</feature>
<dbReference type="Proteomes" id="UP000479000">
    <property type="component" value="Unassembled WGS sequence"/>
</dbReference>
<keyword evidence="2" id="KW-1185">Reference proteome</keyword>
<accession>A0A6H5GCJ3</accession>
<dbReference type="AlphaFoldDB" id="A0A6H5GCJ3"/>
<evidence type="ECO:0000313" key="1">
    <source>
        <dbReference type="EMBL" id="CAB0001037.1"/>
    </source>
</evidence>
<proteinExistence type="predicted"/>
<dbReference type="EMBL" id="CADCXU010010349">
    <property type="protein sequence ID" value="CAB0001037.1"/>
    <property type="molecule type" value="Genomic_DNA"/>
</dbReference>